<evidence type="ECO:0000256" key="7">
    <source>
        <dbReference type="ARBA" id="ARBA00023136"/>
    </source>
</evidence>
<dbReference type="SMART" id="SM00918">
    <property type="entry name" value="Lig_chan-Glu_bd"/>
    <property type="match status" value="1"/>
</dbReference>
<proteinExistence type="predicted"/>
<evidence type="ECO:0000256" key="8">
    <source>
        <dbReference type="ARBA" id="ARBA00023170"/>
    </source>
</evidence>
<keyword evidence="3" id="KW-1003">Cell membrane</keyword>
<keyword evidence="4 12" id="KW-0812">Transmembrane</keyword>
<reference evidence="16" key="1">
    <citation type="submission" date="2014-01" db="EMBL/GenBank/DDBJ databases">
        <title>The Genome Sequence of Anopheles farauti FAR1 (V2).</title>
        <authorList>
            <consortium name="The Broad Institute Genomics Platform"/>
            <person name="Neafsey D.E."/>
            <person name="Besansky N."/>
            <person name="Howell P."/>
            <person name="Walton C."/>
            <person name="Young S.K."/>
            <person name="Zeng Q."/>
            <person name="Gargeya S."/>
            <person name="Fitzgerald M."/>
            <person name="Haas B."/>
            <person name="Abouelleil A."/>
            <person name="Allen A.W."/>
            <person name="Alvarado L."/>
            <person name="Arachchi H.M."/>
            <person name="Berlin A.M."/>
            <person name="Chapman S.B."/>
            <person name="Gainer-Dewar J."/>
            <person name="Goldberg J."/>
            <person name="Griggs A."/>
            <person name="Gujja S."/>
            <person name="Hansen M."/>
            <person name="Howarth C."/>
            <person name="Imamovic A."/>
            <person name="Ireland A."/>
            <person name="Larimer J."/>
            <person name="McCowan C."/>
            <person name="Murphy C."/>
            <person name="Pearson M."/>
            <person name="Poon T.W."/>
            <person name="Priest M."/>
            <person name="Roberts A."/>
            <person name="Saif S."/>
            <person name="Shea T."/>
            <person name="Sisk P."/>
            <person name="Sykes S."/>
            <person name="Wortman J."/>
            <person name="Nusbaum C."/>
            <person name="Birren B."/>
        </authorList>
    </citation>
    <scope>NUCLEOTIDE SEQUENCE [LARGE SCALE GENOMIC DNA]</scope>
    <source>
        <strain evidence="16">FAR1</strain>
    </source>
</reference>
<evidence type="ECO:0000256" key="3">
    <source>
        <dbReference type="ARBA" id="ARBA00022475"/>
    </source>
</evidence>
<protein>
    <recommendedName>
        <fullName evidence="14">Ionotropic glutamate receptor L-glutamate and glycine-binding domain-containing protein</fullName>
    </recommendedName>
</protein>
<dbReference type="VEuPathDB" id="VectorBase:AFAF014587"/>
<dbReference type="STRING" id="69004.A0A182QQ18"/>
<keyword evidence="9" id="KW-0325">Glycoprotein</keyword>
<accession>A0A182QQ18</accession>
<dbReference type="AlphaFoldDB" id="A0A182QQ18"/>
<evidence type="ECO:0000256" key="4">
    <source>
        <dbReference type="ARBA" id="ARBA00022692"/>
    </source>
</evidence>
<evidence type="ECO:0000256" key="1">
    <source>
        <dbReference type="ARBA" id="ARBA00004651"/>
    </source>
</evidence>
<evidence type="ECO:0000256" key="2">
    <source>
        <dbReference type="ARBA" id="ARBA00022448"/>
    </source>
</evidence>
<evidence type="ECO:0000256" key="5">
    <source>
        <dbReference type="ARBA" id="ARBA00022989"/>
    </source>
</evidence>
<dbReference type="PANTHER" id="PTHR42643:SF30">
    <property type="entry name" value="IONOTROPIC RECEPTOR 40A-RELATED"/>
    <property type="match status" value="1"/>
</dbReference>
<dbReference type="PANTHER" id="PTHR42643">
    <property type="entry name" value="IONOTROPIC RECEPTOR 20A-RELATED"/>
    <property type="match status" value="1"/>
</dbReference>
<feature type="transmembrane region" description="Helical" evidence="12">
    <location>
        <begin position="357"/>
        <end position="375"/>
    </location>
</feature>
<feature type="chain" id="PRO_5008133202" description="Ionotropic glutamate receptor L-glutamate and glycine-binding domain-containing protein" evidence="13">
    <location>
        <begin position="18"/>
        <end position="646"/>
    </location>
</feature>
<dbReference type="InterPro" id="IPR052192">
    <property type="entry name" value="Insect_Ionotropic_Sensory_Rcpt"/>
</dbReference>
<keyword evidence="10" id="KW-1071">Ligand-gated ion channel</keyword>
<dbReference type="InterPro" id="IPR056198">
    <property type="entry name" value="LBD_receptor"/>
</dbReference>
<evidence type="ECO:0000256" key="12">
    <source>
        <dbReference type="SAM" id="Phobius"/>
    </source>
</evidence>
<dbReference type="Pfam" id="PF24061">
    <property type="entry name" value="LBD_receptor"/>
    <property type="match status" value="1"/>
</dbReference>
<feature type="domain" description="Ionotropic glutamate receptor L-glutamate and glycine-binding" evidence="14">
    <location>
        <begin position="238"/>
        <end position="302"/>
    </location>
</feature>
<keyword evidence="11" id="KW-0407">Ion channel</keyword>
<evidence type="ECO:0000313" key="16">
    <source>
        <dbReference type="Proteomes" id="UP000075886"/>
    </source>
</evidence>
<dbReference type="Gene3D" id="1.10.287.70">
    <property type="match status" value="1"/>
</dbReference>
<evidence type="ECO:0000259" key="14">
    <source>
        <dbReference type="SMART" id="SM00918"/>
    </source>
</evidence>
<evidence type="ECO:0000256" key="9">
    <source>
        <dbReference type="ARBA" id="ARBA00023180"/>
    </source>
</evidence>
<reference evidence="15" key="2">
    <citation type="submission" date="2020-05" db="UniProtKB">
        <authorList>
            <consortium name="EnsemblMetazoa"/>
        </authorList>
    </citation>
    <scope>IDENTIFICATION</scope>
    <source>
        <strain evidence="15">FAR1</strain>
    </source>
</reference>
<keyword evidence="5 12" id="KW-1133">Transmembrane helix</keyword>
<evidence type="ECO:0000256" key="6">
    <source>
        <dbReference type="ARBA" id="ARBA00023065"/>
    </source>
</evidence>
<organism evidence="15 16">
    <name type="scientific">Anopheles farauti</name>
    <dbReference type="NCBI Taxonomy" id="69004"/>
    <lineage>
        <taxon>Eukaryota</taxon>
        <taxon>Metazoa</taxon>
        <taxon>Ecdysozoa</taxon>
        <taxon>Arthropoda</taxon>
        <taxon>Hexapoda</taxon>
        <taxon>Insecta</taxon>
        <taxon>Pterygota</taxon>
        <taxon>Neoptera</taxon>
        <taxon>Endopterygota</taxon>
        <taxon>Diptera</taxon>
        <taxon>Nematocera</taxon>
        <taxon>Culicoidea</taxon>
        <taxon>Culicidae</taxon>
        <taxon>Anophelinae</taxon>
        <taxon>Anopheles</taxon>
    </lineage>
</organism>
<evidence type="ECO:0000256" key="13">
    <source>
        <dbReference type="SAM" id="SignalP"/>
    </source>
</evidence>
<evidence type="ECO:0000256" key="10">
    <source>
        <dbReference type="ARBA" id="ARBA00023286"/>
    </source>
</evidence>
<keyword evidence="2" id="KW-0813">Transport</keyword>
<name>A0A182QQ18_9DIPT</name>
<dbReference type="SUPFAM" id="SSF53850">
    <property type="entry name" value="Periplasmic binding protein-like II"/>
    <property type="match status" value="1"/>
</dbReference>
<dbReference type="GO" id="GO:0015276">
    <property type="term" value="F:ligand-gated monoatomic ion channel activity"/>
    <property type="evidence" value="ECO:0007669"/>
    <property type="project" value="InterPro"/>
</dbReference>
<dbReference type="EnsemblMetazoa" id="AFAF014587-RA">
    <property type="protein sequence ID" value="AFAF014587-PA"/>
    <property type="gene ID" value="AFAF014587"/>
</dbReference>
<feature type="signal peptide" evidence="13">
    <location>
        <begin position="1"/>
        <end position="17"/>
    </location>
</feature>
<keyword evidence="6" id="KW-0406">Ion transport</keyword>
<feature type="transmembrane region" description="Helical" evidence="12">
    <location>
        <begin position="387"/>
        <end position="404"/>
    </location>
</feature>
<dbReference type="GO" id="GO:0005886">
    <property type="term" value="C:plasma membrane"/>
    <property type="evidence" value="ECO:0007669"/>
    <property type="project" value="UniProtKB-SubCell"/>
</dbReference>
<keyword evidence="8" id="KW-0675">Receptor</keyword>
<dbReference type="Gene3D" id="3.40.190.10">
    <property type="entry name" value="Periplasmic binding protein-like II"/>
    <property type="match status" value="1"/>
</dbReference>
<dbReference type="Proteomes" id="UP000075886">
    <property type="component" value="Unassembled WGS sequence"/>
</dbReference>
<keyword evidence="7 12" id="KW-0472">Membrane</keyword>
<keyword evidence="16" id="KW-1185">Reference proteome</keyword>
<keyword evidence="13" id="KW-0732">Signal</keyword>
<evidence type="ECO:0000313" key="15">
    <source>
        <dbReference type="EnsemblMetazoa" id="AFAF014587-PA"/>
    </source>
</evidence>
<comment type="subcellular location">
    <subcellularLocation>
        <location evidence="1">Cell membrane</location>
        <topology evidence="1">Multi-pass membrane protein</topology>
    </subcellularLocation>
</comment>
<dbReference type="InterPro" id="IPR019594">
    <property type="entry name" value="Glu/Gly-bd"/>
</dbReference>
<evidence type="ECO:0000256" key="11">
    <source>
        <dbReference type="ARBA" id="ARBA00023303"/>
    </source>
</evidence>
<dbReference type="EMBL" id="AXCN02002487">
    <property type="status" value="NOT_ANNOTATED_CDS"/>
    <property type="molecule type" value="Genomic_DNA"/>
</dbReference>
<sequence length="646" mass="74853">MSRRILCLLLVLQPGLGRKLSEAELKRLVVRETVGNHFSEVIVDALNRYYVQNHSATLIMRLATGSHHTYSLQSDIMDEVMQRTSRRIAYEFRSTTVRIRRPRIFNIAFIDGYAAFRQLFYALDPTYNDFSGYYLIVLTMFGRLLPSTLQRIFAFLWTLNVVNVNIVTADLQDHSHWQSVLMYTYYPYRSDSCERIEPVLLHRFRKGQQVDRTIELFPAKLDNLHRCRVTVCTFHLPPYMLLDQGDTYGGFEGDMLAALSEKLNFTVQLVRPEEGEMWGRTPTVKEPNNTGAMSGCVRMVLTGRANFTFGGFAIRGDRNLMMKHGRSYYTVHMVFAVPSGREYTPFEKLFRPFARSTWTLVVLYLAVALGVIYVIHLSRRRYVREFVYGRGVHTPILNLVVVLFGGTLQRLPARNFARTLLFLWMYYSLVVRTSYQSSLFEYLQEHKNFSPLQTIDALVKANYRFYSLLGSALYLQQLPDILERITWLSDTDVSIENLLQALASQRAPASAVFTDIERIAFHNRFQAARTGPVHMAGSSVLVRFPIGMYYPKKSCLVNQIDRELDYLLTSGYVTYRLRHYVNYNLFRHRPLQYHSNLPTPLKNDHLIGCYETLVALLLVATALLLLELISRWFEPLHAVLTFLQTE</sequence>